<dbReference type="InterPro" id="IPR032466">
    <property type="entry name" value="Metal_Hydrolase"/>
</dbReference>
<dbReference type="Gene3D" id="3.20.20.140">
    <property type="entry name" value="Metal-dependent hydrolases"/>
    <property type="match status" value="1"/>
</dbReference>
<accession>A0AAU2VIT6</accession>
<evidence type="ECO:0000259" key="2">
    <source>
        <dbReference type="Pfam" id="PF01979"/>
    </source>
</evidence>
<dbReference type="PANTHER" id="PTHR43794">
    <property type="entry name" value="AMINOHYDROLASE SSNA-RELATED"/>
    <property type="match status" value="1"/>
</dbReference>
<evidence type="ECO:0000313" key="3">
    <source>
        <dbReference type="EMBL" id="WTW67408.1"/>
    </source>
</evidence>
<sequence length="492" mass="54469">MRTRWRATHVLAHRDGGHALLRDGEIVWEGDTISYVGRGYDGPVDAELDLGEALVMPGLIDLDALTDIDHLVLDSWAPPARAAGLLWSQEYFDHRRRDVFTPAERATVREYALVQLALHGITTYMPIASEVHSAWAEPYDELVTMADTSRRIGLRGYLGPAYRSGVNVAHPDGGRHVAFDEERGRAGLRDAERFLDHTARLRDPLVNGVLLPCRIETLTEELLRETAALARRRDVPVRLHCLQGLRERDLVRETHHATPLELLARTGLLDTRLLVPHGVFTDRHPSVHGEDRGDLATLAGAGVSVIHCPQTSLRYGQVLHSFGAYRRAGINLCLGTDSFPPDLIRGMDTGVHLAKTADGRPDAAPAEHYVEAATLGGARALGRDDLGRLERGAQADLVAFRLDDIRDGVQDDPVRTFLLNGTARQATHSVVAGRPVMTDGRIPGTDPANLRRRAQELFERMREGYAERDVHRRGADALFPPTFPPFEETTSR</sequence>
<dbReference type="NCBIfam" id="NF004801">
    <property type="entry name" value="PRK06151.1"/>
    <property type="match status" value="1"/>
</dbReference>
<dbReference type="Pfam" id="PF01979">
    <property type="entry name" value="Amidohydro_1"/>
    <property type="match status" value="1"/>
</dbReference>
<reference evidence="3" key="1">
    <citation type="submission" date="2022-10" db="EMBL/GenBank/DDBJ databases">
        <title>The complete genomes of actinobacterial strains from the NBC collection.</title>
        <authorList>
            <person name="Joergensen T.S."/>
            <person name="Alvarez Arevalo M."/>
            <person name="Sterndorff E.B."/>
            <person name="Faurdal D."/>
            <person name="Vuksanovic O."/>
            <person name="Mourched A.-S."/>
            <person name="Charusanti P."/>
            <person name="Shaw S."/>
            <person name="Blin K."/>
            <person name="Weber T."/>
        </authorList>
    </citation>
    <scope>NUCLEOTIDE SEQUENCE</scope>
    <source>
        <strain evidence="3">NBC_00008</strain>
    </source>
</reference>
<gene>
    <name evidence="3" type="ORF">OG398_03490</name>
</gene>
<dbReference type="PANTHER" id="PTHR43794:SF11">
    <property type="entry name" value="AMIDOHYDROLASE-RELATED DOMAIN-CONTAINING PROTEIN"/>
    <property type="match status" value="1"/>
</dbReference>
<dbReference type="InterPro" id="IPR006680">
    <property type="entry name" value="Amidohydro-rel"/>
</dbReference>
<protein>
    <submittedName>
        <fullName evidence="3">Chlorohydrolase family protein</fullName>
    </submittedName>
</protein>
<dbReference type="SUPFAM" id="SSF51338">
    <property type="entry name" value="Composite domain of metallo-dependent hydrolases"/>
    <property type="match status" value="2"/>
</dbReference>
<name>A0AAU2VIT6_9ACTN</name>
<dbReference type="EMBL" id="CP108313">
    <property type="protein sequence ID" value="WTW67408.1"/>
    <property type="molecule type" value="Genomic_DNA"/>
</dbReference>
<dbReference type="InterPro" id="IPR050287">
    <property type="entry name" value="MTA/SAH_deaminase"/>
</dbReference>
<proteinExistence type="predicted"/>
<dbReference type="Gene3D" id="2.30.40.10">
    <property type="entry name" value="Urease, subunit C, domain 1"/>
    <property type="match status" value="1"/>
</dbReference>
<dbReference type="AlphaFoldDB" id="A0AAU2VIT6"/>
<dbReference type="SUPFAM" id="SSF51556">
    <property type="entry name" value="Metallo-dependent hydrolases"/>
    <property type="match status" value="1"/>
</dbReference>
<organism evidence="3">
    <name type="scientific">Streptomyces sp. NBC_00008</name>
    <dbReference type="NCBI Taxonomy" id="2903610"/>
    <lineage>
        <taxon>Bacteria</taxon>
        <taxon>Bacillati</taxon>
        <taxon>Actinomycetota</taxon>
        <taxon>Actinomycetes</taxon>
        <taxon>Kitasatosporales</taxon>
        <taxon>Streptomycetaceae</taxon>
        <taxon>Streptomyces</taxon>
    </lineage>
</organism>
<keyword evidence="1" id="KW-0378">Hydrolase</keyword>
<feature type="domain" description="Amidohydrolase-related" evidence="2">
    <location>
        <begin position="55"/>
        <end position="405"/>
    </location>
</feature>
<evidence type="ECO:0000256" key="1">
    <source>
        <dbReference type="ARBA" id="ARBA00022801"/>
    </source>
</evidence>
<dbReference type="InterPro" id="IPR011059">
    <property type="entry name" value="Metal-dep_hydrolase_composite"/>
</dbReference>
<dbReference type="GO" id="GO:0016810">
    <property type="term" value="F:hydrolase activity, acting on carbon-nitrogen (but not peptide) bonds"/>
    <property type="evidence" value="ECO:0007669"/>
    <property type="project" value="InterPro"/>
</dbReference>